<sequence>MISDRCQEKAQKYADQCSDVDLLIYVNLRGRHLYPTEPFPEAAAGVCSGWRSVTVITERFAVVLRAAGNAPSFLSDRRGEMIYWNDMNSVFPRLGKGASPKED</sequence>
<evidence type="ECO:0000313" key="2">
    <source>
        <dbReference type="Proteomes" id="UP000239434"/>
    </source>
</evidence>
<accession>A0A2S9IRJ7</accession>
<proteinExistence type="predicted"/>
<dbReference type="Proteomes" id="UP000239434">
    <property type="component" value="Unassembled WGS sequence"/>
</dbReference>
<protein>
    <submittedName>
        <fullName evidence="1">Uncharacterized protein</fullName>
    </submittedName>
</protein>
<evidence type="ECO:0000313" key="1">
    <source>
        <dbReference type="EMBL" id="PRD43135.1"/>
    </source>
</evidence>
<dbReference type="Gene3D" id="3.40.1540.10">
    <property type="entry name" value="Protein of unknown function DUF1780, putative endonuclease"/>
    <property type="match status" value="1"/>
</dbReference>
<name>A0A2S9IRJ7_9HYPH</name>
<dbReference type="InterPro" id="IPR014796">
    <property type="entry name" value="DUF1780"/>
</dbReference>
<gene>
    <name evidence="1" type="ORF">C5748_13090</name>
</gene>
<dbReference type="SUPFAM" id="SSF52980">
    <property type="entry name" value="Restriction endonuclease-like"/>
    <property type="match status" value="1"/>
</dbReference>
<dbReference type="EMBL" id="PVBR01000008">
    <property type="protein sequence ID" value="PRD43135.1"/>
    <property type="molecule type" value="Genomic_DNA"/>
</dbReference>
<reference evidence="1 2" key="1">
    <citation type="submission" date="2018-02" db="EMBL/GenBank/DDBJ databases">
        <title>The draft genome of Phyllobacterium sp. 1N-3.</title>
        <authorList>
            <person name="Liu L."/>
            <person name="Li L."/>
            <person name="Zhang X."/>
            <person name="Wang T."/>
            <person name="Liang L."/>
        </authorList>
    </citation>
    <scope>NUCLEOTIDE SEQUENCE [LARGE SCALE GENOMIC DNA]</scope>
    <source>
        <strain evidence="1 2">1N-3</strain>
    </source>
</reference>
<dbReference type="InterPro" id="IPR037074">
    <property type="entry name" value="DUF1780_sf"/>
</dbReference>
<comment type="caution">
    <text evidence="1">The sequence shown here is derived from an EMBL/GenBank/DDBJ whole genome shotgun (WGS) entry which is preliminary data.</text>
</comment>
<dbReference type="AlphaFoldDB" id="A0A2S9IRJ7"/>
<dbReference type="Pfam" id="PF08682">
    <property type="entry name" value="DUF1780"/>
    <property type="match status" value="1"/>
</dbReference>
<keyword evidence="2" id="KW-1185">Reference proteome</keyword>
<organism evidence="1 2">
    <name type="scientific">Phyllobacterium phragmitis</name>
    <dbReference type="NCBI Taxonomy" id="2670329"/>
    <lineage>
        <taxon>Bacteria</taxon>
        <taxon>Pseudomonadati</taxon>
        <taxon>Pseudomonadota</taxon>
        <taxon>Alphaproteobacteria</taxon>
        <taxon>Hyphomicrobiales</taxon>
        <taxon>Phyllobacteriaceae</taxon>
        <taxon>Phyllobacterium</taxon>
    </lineage>
</organism>
<dbReference type="InterPro" id="IPR011335">
    <property type="entry name" value="Restrct_endonuc-II-like"/>
</dbReference>